<comment type="caution">
    <text evidence="1">The sequence shown here is derived from an EMBL/GenBank/DDBJ whole genome shotgun (WGS) entry which is preliminary data.</text>
</comment>
<dbReference type="STRING" id="762968.HMPREF9441_01243"/>
<organism evidence="1 2">
    <name type="scientific">Paraprevotella clara YIT 11840</name>
    <dbReference type="NCBI Taxonomy" id="762968"/>
    <lineage>
        <taxon>Bacteria</taxon>
        <taxon>Pseudomonadati</taxon>
        <taxon>Bacteroidota</taxon>
        <taxon>Bacteroidia</taxon>
        <taxon>Bacteroidales</taxon>
        <taxon>Prevotellaceae</taxon>
        <taxon>Paraprevotella</taxon>
    </lineage>
</organism>
<sequence>MLFFQIQAAKIVKGERRDKRKRSFLAWLCRAASYLRKTKIVKITHIYTIYFCKETKEGTDLLKKD</sequence>
<gene>
    <name evidence="1" type="ORF">HMPREF9441_01243</name>
</gene>
<protein>
    <submittedName>
        <fullName evidence="1">Uncharacterized protein</fullName>
    </submittedName>
</protein>
<evidence type="ECO:0000313" key="2">
    <source>
        <dbReference type="Proteomes" id="UP000003598"/>
    </source>
</evidence>
<keyword evidence="2" id="KW-1185">Reference proteome</keyword>
<accession>G5SPG1</accession>
<dbReference type="OrthoDB" id="9999846at2"/>
<dbReference type="EMBL" id="AFFY01000017">
    <property type="protein sequence ID" value="EHH00859.1"/>
    <property type="molecule type" value="Genomic_DNA"/>
</dbReference>
<evidence type="ECO:0000313" key="1">
    <source>
        <dbReference type="EMBL" id="EHH00859.1"/>
    </source>
</evidence>
<dbReference type="AlphaFoldDB" id="G5SPG1"/>
<dbReference type="PATRIC" id="fig|762968.3.peg.1114"/>
<dbReference type="HOGENOM" id="CLU_2845818_0_0_10"/>
<dbReference type="Proteomes" id="UP000003598">
    <property type="component" value="Unassembled WGS sequence"/>
</dbReference>
<reference evidence="1 2" key="1">
    <citation type="submission" date="2011-03" db="EMBL/GenBank/DDBJ databases">
        <authorList>
            <person name="Weinstock G."/>
            <person name="Sodergren E."/>
            <person name="Clifton S."/>
            <person name="Fulton L."/>
            <person name="Fulton B."/>
            <person name="Courtney L."/>
            <person name="Fronick C."/>
            <person name="Harrison M."/>
            <person name="Strong C."/>
            <person name="Farmer C."/>
            <person name="Delahaunty K."/>
            <person name="Markovic C."/>
            <person name="Hall O."/>
            <person name="Minx P."/>
            <person name="Tomlinson C."/>
            <person name="Mitreva M."/>
            <person name="Hou S."/>
            <person name="Chen J."/>
            <person name="Wollam A."/>
            <person name="Pepin K.H."/>
            <person name="Johnson M."/>
            <person name="Bhonagiri V."/>
            <person name="Zhang X."/>
            <person name="Suruliraj S."/>
            <person name="Warren W."/>
            <person name="Chinwalla A."/>
            <person name="Mardis E.R."/>
            <person name="Wilson R.K."/>
        </authorList>
    </citation>
    <scope>NUCLEOTIDE SEQUENCE [LARGE SCALE GENOMIC DNA]</scope>
    <source>
        <strain evidence="1 2">YIT 11840</strain>
    </source>
</reference>
<proteinExistence type="predicted"/>
<name>G5SPG1_9BACT</name>